<proteinExistence type="predicted"/>
<keyword evidence="2" id="KW-1185">Reference proteome</keyword>
<name>A0ACC2TUI6_9FUNG</name>
<evidence type="ECO:0000313" key="1">
    <source>
        <dbReference type="EMBL" id="KAJ9078398.1"/>
    </source>
</evidence>
<organism evidence="1 2">
    <name type="scientific">Entomophthora muscae</name>
    <dbReference type="NCBI Taxonomy" id="34485"/>
    <lineage>
        <taxon>Eukaryota</taxon>
        <taxon>Fungi</taxon>
        <taxon>Fungi incertae sedis</taxon>
        <taxon>Zoopagomycota</taxon>
        <taxon>Entomophthoromycotina</taxon>
        <taxon>Entomophthoromycetes</taxon>
        <taxon>Entomophthorales</taxon>
        <taxon>Entomophthoraceae</taxon>
        <taxon>Entomophthora</taxon>
    </lineage>
</organism>
<dbReference type="EMBL" id="QTSX02002150">
    <property type="protein sequence ID" value="KAJ9078398.1"/>
    <property type="molecule type" value="Genomic_DNA"/>
</dbReference>
<gene>
    <name evidence="1" type="ORF">DSO57_1007112</name>
</gene>
<sequence>MILRIGWWRKYVISDLQASCLRLTLTQGTSFSLSLMDNSLLFANPSLATCKVMAQLSTPIPLPPCIEHLAEVFDVARANRLPKHSQFDFSVCLTVDLLKINSPIYPLTLKEEEALDAWIDEMLSKG</sequence>
<comment type="caution">
    <text evidence="1">The sequence shown here is derived from an EMBL/GenBank/DDBJ whole genome shotgun (WGS) entry which is preliminary data.</text>
</comment>
<protein>
    <submittedName>
        <fullName evidence="1">Uncharacterized protein</fullName>
    </submittedName>
</protein>
<evidence type="ECO:0000313" key="2">
    <source>
        <dbReference type="Proteomes" id="UP001165960"/>
    </source>
</evidence>
<accession>A0ACC2TUI6</accession>
<reference evidence="1" key="1">
    <citation type="submission" date="2022-04" db="EMBL/GenBank/DDBJ databases">
        <title>Genome of the entomopathogenic fungus Entomophthora muscae.</title>
        <authorList>
            <person name="Elya C."/>
            <person name="Lovett B.R."/>
            <person name="Lee E."/>
            <person name="Macias A.M."/>
            <person name="Hajek A.E."/>
            <person name="De Bivort B.L."/>
            <person name="Kasson M.T."/>
            <person name="De Fine Licht H.H."/>
            <person name="Stajich J.E."/>
        </authorList>
    </citation>
    <scope>NUCLEOTIDE SEQUENCE</scope>
    <source>
        <strain evidence="1">Berkeley</strain>
    </source>
</reference>
<dbReference type="Proteomes" id="UP001165960">
    <property type="component" value="Unassembled WGS sequence"/>
</dbReference>